<dbReference type="InterPro" id="IPR010611">
    <property type="entry name" value="3D_dom"/>
</dbReference>
<dbReference type="AlphaFoldDB" id="A0A286NW18"/>
<dbReference type="EMBL" id="CP022203">
    <property type="protein sequence ID" value="ATB51363.1"/>
    <property type="molecule type" value="Genomic_DNA"/>
</dbReference>
<proteinExistence type="predicted"/>
<dbReference type="GO" id="GO:0009254">
    <property type="term" value="P:peptidoglycan turnover"/>
    <property type="evidence" value="ECO:0007669"/>
    <property type="project" value="InterPro"/>
</dbReference>
<dbReference type="InterPro" id="IPR036908">
    <property type="entry name" value="RlpA-like_sf"/>
</dbReference>
<dbReference type="OrthoDB" id="9783686at2"/>
<dbReference type="KEGG" id="mmas:MYMAC_007021"/>
<evidence type="ECO:0000313" key="8">
    <source>
        <dbReference type="EMBL" id="ATB51363.1"/>
    </source>
</evidence>
<dbReference type="GO" id="GO:0071555">
    <property type="term" value="P:cell wall organization"/>
    <property type="evidence" value="ECO:0007669"/>
    <property type="project" value="UniProtKB-KW"/>
</dbReference>
<dbReference type="SMART" id="SM00925">
    <property type="entry name" value="MltA"/>
    <property type="match status" value="1"/>
</dbReference>
<dbReference type="GO" id="GO:0004553">
    <property type="term" value="F:hydrolase activity, hydrolyzing O-glycosyl compounds"/>
    <property type="evidence" value="ECO:0007669"/>
    <property type="project" value="InterPro"/>
</dbReference>
<comment type="catalytic activity">
    <reaction evidence="1">
        <text>Exolytic cleavage of the (1-&gt;4)-beta-glycosidic linkage between N-acetylmuramic acid (MurNAc) and N-acetylglucosamine (GlcNAc) residues in peptidoglycan, from either the reducing or the non-reducing ends of the peptidoglycan chains, with concomitant formation of a 1,6-anhydrobond in the MurNAc residue.</text>
        <dbReference type="EC" id="4.2.2.n1"/>
    </reaction>
</comment>
<dbReference type="GO" id="GO:0019867">
    <property type="term" value="C:outer membrane"/>
    <property type="evidence" value="ECO:0007669"/>
    <property type="project" value="InterPro"/>
</dbReference>
<dbReference type="PIRSF" id="PIRSF019422">
    <property type="entry name" value="MltA"/>
    <property type="match status" value="1"/>
</dbReference>
<protein>
    <recommendedName>
        <fullName evidence="2">peptidoglycan lytic exotransglycosylase</fullName>
        <ecNumber evidence="2">4.2.2.n1</ecNumber>
    </recommendedName>
    <alternativeName>
        <fullName evidence="5">Murein hydrolase A</fullName>
    </alternativeName>
</protein>
<feature type="domain" description="Lytic transglycosylase MltA" evidence="7">
    <location>
        <begin position="136"/>
        <end position="293"/>
    </location>
</feature>
<dbReference type="PANTHER" id="PTHR30124">
    <property type="entry name" value="MEMBRANE-BOUND LYTIC MUREIN TRANSGLYCOSYLASE A"/>
    <property type="match status" value="1"/>
</dbReference>
<dbReference type="InterPro" id="IPR005300">
    <property type="entry name" value="MltA_B"/>
</dbReference>
<dbReference type="InterPro" id="IPR026044">
    <property type="entry name" value="MltA"/>
</dbReference>
<sequence>MDLRHLRILLLSALGLLASACPSPTRAPVTRPEDALVGLSREMAPRDDGDVASLRTAVAESLVWLRRRPSDQRFIYGARQVTIAELRTALERLHARLRDDLTPEALWALVLEDFEPMEAAGGEDGQVLFTGYYEPTIEASLTRTDVYNVPILGPPSDLIEVPLESFAERFKSERVVGRLEGRKVVPYWSRGDIRAGRLNGRKLELAWARDPVALFFLEVQGSGSLLLPDGSRRRVGYAASNGRPYRSIGSLLIQEGAIPKEQMSMQALRAWLAANPRQRTRVLEHNESYVFFRFLDTASVGSLGRPVTAGRSIATDARLFPKGGLAFIHTERPVRMADGSVQWKPLARFVLNQDTGGAIRGAGRVDVFWGAGPQAELAAGMMKQKGRLLFLVPRPGRAAPLIAPVPVTPRK</sequence>
<dbReference type="PROSITE" id="PS51257">
    <property type="entry name" value="PROKAR_LIPOPROTEIN"/>
    <property type="match status" value="1"/>
</dbReference>
<keyword evidence="4" id="KW-0961">Cell wall biogenesis/degradation</keyword>
<dbReference type="GO" id="GO:0008933">
    <property type="term" value="F:peptidoglycan lytic transglycosylase activity"/>
    <property type="evidence" value="ECO:0007669"/>
    <property type="project" value="TreeGrafter"/>
</dbReference>
<evidence type="ECO:0000256" key="4">
    <source>
        <dbReference type="ARBA" id="ARBA00023316"/>
    </source>
</evidence>
<evidence type="ECO:0000256" key="6">
    <source>
        <dbReference type="SAM" id="SignalP"/>
    </source>
</evidence>
<dbReference type="Gene3D" id="2.40.40.10">
    <property type="entry name" value="RlpA-like domain"/>
    <property type="match status" value="1"/>
</dbReference>
<dbReference type="CDD" id="cd14668">
    <property type="entry name" value="mlta_B"/>
    <property type="match status" value="1"/>
</dbReference>
<feature type="chain" id="PRO_5012131687" description="peptidoglycan lytic exotransglycosylase" evidence="6">
    <location>
        <begin position="28"/>
        <end position="411"/>
    </location>
</feature>
<dbReference type="Pfam" id="PF03562">
    <property type="entry name" value="MltA"/>
    <property type="match status" value="1"/>
</dbReference>
<keyword evidence="9" id="KW-1185">Reference proteome</keyword>
<dbReference type="SUPFAM" id="SSF50685">
    <property type="entry name" value="Barwin-like endoglucanases"/>
    <property type="match status" value="1"/>
</dbReference>
<dbReference type="Gene3D" id="2.40.240.50">
    <property type="entry name" value="Barwin-like endoglucanases"/>
    <property type="match status" value="1"/>
</dbReference>
<dbReference type="PANTHER" id="PTHR30124:SF0">
    <property type="entry name" value="MEMBRANE-BOUND LYTIC MUREIN TRANSGLYCOSYLASE A"/>
    <property type="match status" value="1"/>
</dbReference>
<keyword evidence="6" id="KW-0732">Signal</keyword>
<evidence type="ECO:0000256" key="3">
    <source>
        <dbReference type="ARBA" id="ARBA00023239"/>
    </source>
</evidence>
<dbReference type="CDD" id="cd14485">
    <property type="entry name" value="mltA_like_LT_A"/>
    <property type="match status" value="1"/>
</dbReference>
<organism evidence="8 9">
    <name type="scientific">Corallococcus macrosporus DSM 14697</name>
    <dbReference type="NCBI Taxonomy" id="1189310"/>
    <lineage>
        <taxon>Bacteria</taxon>
        <taxon>Pseudomonadati</taxon>
        <taxon>Myxococcota</taxon>
        <taxon>Myxococcia</taxon>
        <taxon>Myxococcales</taxon>
        <taxon>Cystobacterineae</taxon>
        <taxon>Myxococcaceae</taxon>
        <taxon>Corallococcus</taxon>
    </lineage>
</organism>
<reference evidence="8 9" key="1">
    <citation type="submission" date="2017-06" db="EMBL/GenBank/DDBJ databases">
        <title>Sequencing and comparative analysis of myxobacterial genomes.</title>
        <authorList>
            <person name="Rupp O."/>
            <person name="Goesmann A."/>
            <person name="Sogaard-Andersen L."/>
        </authorList>
    </citation>
    <scope>NUCLEOTIDE SEQUENCE [LARGE SCALE GENOMIC DNA]</scope>
    <source>
        <strain evidence="8 9">DSM 14697</strain>
    </source>
</reference>
<feature type="signal peptide" evidence="6">
    <location>
        <begin position="1"/>
        <end position="27"/>
    </location>
</feature>
<gene>
    <name evidence="8" type="ORF">MYMAC_007021</name>
</gene>
<evidence type="ECO:0000313" key="9">
    <source>
        <dbReference type="Proteomes" id="UP000217343"/>
    </source>
</evidence>
<name>A0A286NW18_9BACT</name>
<dbReference type="EC" id="4.2.2.n1" evidence="2"/>
<evidence type="ECO:0000256" key="5">
    <source>
        <dbReference type="ARBA" id="ARBA00030918"/>
    </source>
</evidence>
<dbReference type="GO" id="GO:0009253">
    <property type="term" value="P:peptidoglycan catabolic process"/>
    <property type="evidence" value="ECO:0007669"/>
    <property type="project" value="TreeGrafter"/>
</dbReference>
<keyword evidence="3" id="KW-0456">Lyase</keyword>
<dbReference type="Proteomes" id="UP000217343">
    <property type="component" value="Chromosome"/>
</dbReference>
<evidence type="ECO:0000259" key="7">
    <source>
        <dbReference type="SMART" id="SM00925"/>
    </source>
</evidence>
<evidence type="ECO:0000256" key="1">
    <source>
        <dbReference type="ARBA" id="ARBA00001420"/>
    </source>
</evidence>
<evidence type="ECO:0000256" key="2">
    <source>
        <dbReference type="ARBA" id="ARBA00012587"/>
    </source>
</evidence>
<accession>A0A286NW18</accession>
<dbReference type="Pfam" id="PF06725">
    <property type="entry name" value="3D"/>
    <property type="match status" value="1"/>
</dbReference>
<dbReference type="RefSeq" id="WP_095961291.1">
    <property type="nucleotide sequence ID" value="NZ_CP022203.1"/>
</dbReference>